<gene>
    <name evidence="10" type="ORF">HMPREF0202_01405</name>
</gene>
<keyword evidence="3" id="KW-0813">Transport</keyword>
<keyword evidence="4" id="KW-1134">Transmembrane beta strand</keyword>
<keyword evidence="9" id="KW-0732">Signal</keyword>
<evidence type="ECO:0000256" key="7">
    <source>
        <dbReference type="ARBA" id="ARBA00023237"/>
    </source>
</evidence>
<sequence>MKKLLGLLVLLSTAAFSRELTLESAIDLALENGKTIKTSELSKENAKLNVRRAFKTALPTVTYNGQYQKAEHTNRNMLDIVESDGTTGIGAKSGYTQTIGLYQPLFRGGAITGGILGAEASRNMADIYLLSEKRDVRLDIIALYSSIINFEKDLTVLETSRKELQARYDKQSEQLNLRLVTKADLLKTEYSILDLEAQITGTKTNLEIAKKDLKLKLMIPNNEEITLKDFQVPENLTSGIDFGKDLDQALTNSLSAKLAVNKVNYAAAEKVVARSSLLPQVDAFATYGTSKESHHFDNSFDNAEWRGGVSVKWDVFSFGSGIDEYNVAKNNENIESINQELTSDNIKLSVTKNYRELIRLQQLRDSRNKALEAATENFNIDTERYNAGLISTVDYLLSESQYRQAAVDYNSAVLNYYVAFEKYRSSLI</sequence>
<dbReference type="GO" id="GO:1990281">
    <property type="term" value="C:efflux pump complex"/>
    <property type="evidence" value="ECO:0007669"/>
    <property type="project" value="TreeGrafter"/>
</dbReference>
<evidence type="ECO:0000313" key="11">
    <source>
        <dbReference type="Proteomes" id="UP000017081"/>
    </source>
</evidence>
<evidence type="ECO:0000256" key="8">
    <source>
        <dbReference type="SAM" id="Coils"/>
    </source>
</evidence>
<keyword evidence="5" id="KW-0812">Transmembrane</keyword>
<dbReference type="GO" id="GO:0015288">
    <property type="term" value="F:porin activity"/>
    <property type="evidence" value="ECO:0007669"/>
    <property type="project" value="TreeGrafter"/>
</dbReference>
<comment type="caution">
    <text evidence="10">The sequence shown here is derived from an EMBL/GenBank/DDBJ whole genome shotgun (WGS) entry which is preliminary data.</text>
</comment>
<evidence type="ECO:0000256" key="2">
    <source>
        <dbReference type="ARBA" id="ARBA00007613"/>
    </source>
</evidence>
<keyword evidence="7" id="KW-0998">Cell outer membrane</keyword>
<protein>
    <recommendedName>
        <fullName evidence="12">Outer membrane efflux protein</fullName>
    </recommendedName>
</protein>
<evidence type="ECO:0000313" key="10">
    <source>
        <dbReference type="EMBL" id="ERT68597.1"/>
    </source>
</evidence>
<accession>U7VA54</accession>
<reference evidence="10 11" key="1">
    <citation type="submission" date="2013-08" db="EMBL/GenBank/DDBJ databases">
        <authorList>
            <person name="Weinstock G."/>
            <person name="Sodergren E."/>
            <person name="Wylie T."/>
            <person name="Fulton L."/>
            <person name="Fulton R."/>
            <person name="Fronick C."/>
            <person name="O'Laughlin M."/>
            <person name="Godfrey J."/>
            <person name="Miner T."/>
            <person name="Herter B."/>
            <person name="Appelbaum E."/>
            <person name="Cordes M."/>
            <person name="Lek S."/>
            <person name="Wollam A."/>
            <person name="Pepin K.H."/>
            <person name="Palsikar V.B."/>
            <person name="Mitreva M."/>
            <person name="Wilson R.K."/>
        </authorList>
    </citation>
    <scope>NUCLEOTIDE SEQUENCE [LARGE SCALE GENOMIC DNA]</scope>
    <source>
        <strain evidence="10 11">ATCC BAA-474</strain>
    </source>
</reference>
<dbReference type="PANTHER" id="PTHR30026">
    <property type="entry name" value="OUTER MEMBRANE PROTEIN TOLC"/>
    <property type="match status" value="1"/>
</dbReference>
<evidence type="ECO:0008006" key="12">
    <source>
        <dbReference type="Google" id="ProtNLM"/>
    </source>
</evidence>
<evidence type="ECO:0000256" key="1">
    <source>
        <dbReference type="ARBA" id="ARBA00004442"/>
    </source>
</evidence>
<dbReference type="AlphaFoldDB" id="U7VA54"/>
<keyword evidence="6" id="KW-0472">Membrane</keyword>
<comment type="subcellular location">
    <subcellularLocation>
        <location evidence="1">Cell outer membrane</location>
    </subcellularLocation>
</comment>
<dbReference type="Proteomes" id="UP000017081">
    <property type="component" value="Unassembled WGS sequence"/>
</dbReference>
<keyword evidence="11" id="KW-1185">Reference proteome</keyword>
<dbReference type="RefSeq" id="WP_023050943.1">
    <property type="nucleotide sequence ID" value="NZ_CP173065.2"/>
</dbReference>
<dbReference type="GO" id="GO:0015562">
    <property type="term" value="F:efflux transmembrane transporter activity"/>
    <property type="evidence" value="ECO:0007669"/>
    <property type="project" value="InterPro"/>
</dbReference>
<keyword evidence="8" id="KW-0175">Coiled coil</keyword>
<dbReference type="HOGENOM" id="CLU_012817_10_4_0"/>
<dbReference type="Gene3D" id="1.20.1600.10">
    <property type="entry name" value="Outer membrane efflux proteins (OEP)"/>
    <property type="match status" value="1"/>
</dbReference>
<evidence type="ECO:0000256" key="9">
    <source>
        <dbReference type="SAM" id="SignalP"/>
    </source>
</evidence>
<dbReference type="Pfam" id="PF02321">
    <property type="entry name" value="OEP"/>
    <property type="match status" value="2"/>
</dbReference>
<feature type="chain" id="PRO_5004688612" description="Outer membrane efflux protein" evidence="9">
    <location>
        <begin position="18"/>
        <end position="428"/>
    </location>
</feature>
<dbReference type="eggNOG" id="COG1538">
    <property type="taxonomic scope" value="Bacteria"/>
</dbReference>
<dbReference type="STRING" id="1319815.HMPREF0202_01405"/>
<dbReference type="EMBL" id="AXZF01000054">
    <property type="protein sequence ID" value="ERT68597.1"/>
    <property type="molecule type" value="Genomic_DNA"/>
</dbReference>
<name>U7VA54_9FUSO</name>
<comment type="similarity">
    <text evidence="2">Belongs to the outer membrane factor (OMF) (TC 1.B.17) family.</text>
</comment>
<dbReference type="InterPro" id="IPR051906">
    <property type="entry name" value="TolC-like"/>
</dbReference>
<dbReference type="InterPro" id="IPR003423">
    <property type="entry name" value="OMP_efflux"/>
</dbReference>
<feature type="signal peptide" evidence="9">
    <location>
        <begin position="1"/>
        <end position="17"/>
    </location>
</feature>
<evidence type="ECO:0000256" key="6">
    <source>
        <dbReference type="ARBA" id="ARBA00023136"/>
    </source>
</evidence>
<evidence type="ECO:0000256" key="4">
    <source>
        <dbReference type="ARBA" id="ARBA00022452"/>
    </source>
</evidence>
<dbReference type="SUPFAM" id="SSF56954">
    <property type="entry name" value="Outer membrane efflux proteins (OEP)"/>
    <property type="match status" value="1"/>
</dbReference>
<evidence type="ECO:0000256" key="3">
    <source>
        <dbReference type="ARBA" id="ARBA00022448"/>
    </source>
</evidence>
<evidence type="ECO:0000256" key="5">
    <source>
        <dbReference type="ARBA" id="ARBA00022692"/>
    </source>
</evidence>
<proteinExistence type="inferred from homology"/>
<organism evidence="10 11">
    <name type="scientific">Cetobacterium somerae ATCC BAA-474</name>
    <dbReference type="NCBI Taxonomy" id="1319815"/>
    <lineage>
        <taxon>Bacteria</taxon>
        <taxon>Fusobacteriati</taxon>
        <taxon>Fusobacteriota</taxon>
        <taxon>Fusobacteriia</taxon>
        <taxon>Fusobacteriales</taxon>
        <taxon>Fusobacteriaceae</taxon>
        <taxon>Cetobacterium</taxon>
    </lineage>
</organism>
<dbReference type="PANTHER" id="PTHR30026:SF20">
    <property type="entry name" value="OUTER MEMBRANE PROTEIN TOLC"/>
    <property type="match status" value="1"/>
</dbReference>
<feature type="coiled-coil region" evidence="8">
    <location>
        <begin position="147"/>
        <end position="174"/>
    </location>
</feature>
<dbReference type="GO" id="GO:0009279">
    <property type="term" value="C:cell outer membrane"/>
    <property type="evidence" value="ECO:0007669"/>
    <property type="project" value="UniProtKB-SubCell"/>
</dbReference>